<dbReference type="EnsemblPlants" id="AUR62023780-RA">
    <property type="protein sequence ID" value="AUR62023780-RA:cds"/>
    <property type="gene ID" value="AUR62023780"/>
</dbReference>
<dbReference type="OMA" id="SHCHPSH"/>
<feature type="transmembrane region" description="Helical" evidence="2">
    <location>
        <begin position="43"/>
        <end position="66"/>
    </location>
</feature>
<evidence type="ECO:0000256" key="2">
    <source>
        <dbReference type="SAM" id="Phobius"/>
    </source>
</evidence>
<dbReference type="KEGG" id="cqi:110738718"/>
<feature type="transmembrane region" description="Helical" evidence="2">
    <location>
        <begin position="116"/>
        <end position="136"/>
    </location>
</feature>
<feature type="transmembrane region" description="Helical" evidence="2">
    <location>
        <begin position="15"/>
        <end position="37"/>
    </location>
</feature>
<keyword evidence="4" id="KW-1185">Reference proteome</keyword>
<dbReference type="AlphaFoldDB" id="A0A803M5Q7"/>
<name>A0A803M5Q7_CHEQI</name>
<dbReference type="Proteomes" id="UP000596660">
    <property type="component" value="Unplaced"/>
</dbReference>
<organism evidence="3 4">
    <name type="scientific">Chenopodium quinoa</name>
    <name type="common">Quinoa</name>
    <dbReference type="NCBI Taxonomy" id="63459"/>
    <lineage>
        <taxon>Eukaryota</taxon>
        <taxon>Viridiplantae</taxon>
        <taxon>Streptophyta</taxon>
        <taxon>Embryophyta</taxon>
        <taxon>Tracheophyta</taxon>
        <taxon>Spermatophyta</taxon>
        <taxon>Magnoliopsida</taxon>
        <taxon>eudicotyledons</taxon>
        <taxon>Gunneridae</taxon>
        <taxon>Pentapetalae</taxon>
        <taxon>Caryophyllales</taxon>
        <taxon>Chenopodiaceae</taxon>
        <taxon>Chenopodioideae</taxon>
        <taxon>Atripliceae</taxon>
        <taxon>Chenopodium</taxon>
    </lineage>
</organism>
<dbReference type="PANTHER" id="PTHR34124:SF2">
    <property type="entry name" value="F16B3.27 PROTEIN-RELATED"/>
    <property type="match status" value="1"/>
</dbReference>
<dbReference type="Gramene" id="AUR62023780-RA">
    <property type="protein sequence ID" value="AUR62023780-RA:cds"/>
    <property type="gene ID" value="AUR62023780"/>
</dbReference>
<keyword evidence="2" id="KW-1133">Transmembrane helix</keyword>
<accession>A0A803M5Q7</accession>
<dbReference type="OrthoDB" id="1284989at2759"/>
<evidence type="ECO:0000313" key="4">
    <source>
        <dbReference type="Proteomes" id="UP000596660"/>
    </source>
</evidence>
<evidence type="ECO:0000313" key="3">
    <source>
        <dbReference type="EnsemblPlants" id="AUR62023780-RA:cds"/>
    </source>
</evidence>
<keyword evidence="2" id="KW-0812">Transmembrane</keyword>
<dbReference type="PANTHER" id="PTHR34124">
    <property type="entry name" value="F16B3.27 PROTEIN-RELATED"/>
    <property type="match status" value="1"/>
</dbReference>
<protein>
    <submittedName>
        <fullName evidence="3">Uncharacterized protein</fullName>
    </submittedName>
</protein>
<reference evidence="3" key="1">
    <citation type="journal article" date="2017" name="Nature">
        <title>The genome of Chenopodium quinoa.</title>
        <authorList>
            <person name="Jarvis D.E."/>
            <person name="Ho Y.S."/>
            <person name="Lightfoot D.J."/>
            <person name="Schmoeckel S.M."/>
            <person name="Li B."/>
            <person name="Borm T.J.A."/>
            <person name="Ohyanagi H."/>
            <person name="Mineta K."/>
            <person name="Michell C.T."/>
            <person name="Saber N."/>
            <person name="Kharbatia N.M."/>
            <person name="Rupper R.R."/>
            <person name="Sharp A.R."/>
            <person name="Dally N."/>
            <person name="Boughton B.A."/>
            <person name="Woo Y.H."/>
            <person name="Gao G."/>
            <person name="Schijlen E.G.W.M."/>
            <person name="Guo X."/>
            <person name="Momin A.A."/>
            <person name="Negrao S."/>
            <person name="Al-Babili S."/>
            <person name="Gehring C."/>
            <person name="Roessner U."/>
            <person name="Jung C."/>
            <person name="Murphy K."/>
            <person name="Arold S.T."/>
            <person name="Gojobori T."/>
            <person name="van der Linden C.G."/>
            <person name="van Loo E.N."/>
            <person name="Jellen E.N."/>
            <person name="Maughan P.J."/>
            <person name="Tester M."/>
        </authorList>
    </citation>
    <scope>NUCLEOTIDE SEQUENCE [LARGE SCALE GENOMIC DNA]</scope>
    <source>
        <strain evidence="3">cv. PI 614886</strain>
    </source>
</reference>
<gene>
    <name evidence="3" type="primary">LOC110738718</name>
</gene>
<dbReference type="RefSeq" id="XP_021774818.1">
    <property type="nucleotide sequence ID" value="XM_021919126.1"/>
</dbReference>
<reference evidence="3" key="2">
    <citation type="submission" date="2021-03" db="UniProtKB">
        <authorList>
            <consortium name="EnsemblPlants"/>
        </authorList>
    </citation>
    <scope>IDENTIFICATION</scope>
</reference>
<proteinExistence type="predicted"/>
<feature type="region of interest" description="Disordered" evidence="1">
    <location>
        <begin position="157"/>
        <end position="176"/>
    </location>
</feature>
<feature type="transmembrane region" description="Helical" evidence="2">
    <location>
        <begin position="73"/>
        <end position="96"/>
    </location>
</feature>
<dbReference type="GeneID" id="110738718"/>
<sequence>MGLQITESQTHTHKIFLICNYILLGAASSCIFLTLSLRLFPSIIGFLFILLHILTIGGAVSGCAASSAGSHKWYAFHMVSTVLTAIFQGSVAVLIFTTTDNFLSAMKSYVRFEDAAVILKLAGGLCVVMFFLEWVVMSLAFMLRYHAFVDGTGRGGNGNGNGKEEDLKNWPWPFQV</sequence>
<evidence type="ECO:0000256" key="1">
    <source>
        <dbReference type="SAM" id="MobiDB-lite"/>
    </source>
</evidence>
<keyword evidence="2" id="KW-0472">Membrane</keyword>